<comment type="caution">
    <text evidence="1">The sequence shown here is derived from an EMBL/GenBank/DDBJ whole genome shotgun (WGS) entry which is preliminary data.</text>
</comment>
<sequence>MTAALVVYRHTGRLIDYTPALAVTAGDVVVQGDLVGVALHDIAALRKGALAIEGVFDFPKDTGSSNAITAGAKVYWDAENEVATTTAGENKQIGKAVEAASAD</sequence>
<dbReference type="InterPro" id="IPR011231">
    <property type="entry name" value="Phage_VT1-Sakai_H0018"/>
</dbReference>
<reference evidence="1" key="1">
    <citation type="journal article" date="2014" name="Front. Microbiol.">
        <title>High frequency of phylogenetically diverse reductive dehalogenase-homologous genes in deep subseafloor sedimentary metagenomes.</title>
        <authorList>
            <person name="Kawai M."/>
            <person name="Futagami T."/>
            <person name="Toyoda A."/>
            <person name="Takaki Y."/>
            <person name="Nishi S."/>
            <person name="Hori S."/>
            <person name="Arai W."/>
            <person name="Tsubouchi T."/>
            <person name="Morono Y."/>
            <person name="Uchiyama I."/>
            <person name="Ito T."/>
            <person name="Fujiyama A."/>
            <person name="Inagaki F."/>
            <person name="Takami H."/>
        </authorList>
    </citation>
    <scope>NUCLEOTIDE SEQUENCE</scope>
    <source>
        <strain evidence="1">Expedition CK06-06</strain>
    </source>
</reference>
<feature type="non-terminal residue" evidence="1">
    <location>
        <position position="103"/>
    </location>
</feature>
<evidence type="ECO:0008006" key="2">
    <source>
        <dbReference type="Google" id="ProtNLM"/>
    </source>
</evidence>
<accession>X1BAX5</accession>
<dbReference type="Pfam" id="PF09956">
    <property type="entry name" value="Phage_cement_2"/>
    <property type="match status" value="1"/>
</dbReference>
<dbReference type="AlphaFoldDB" id="X1BAX5"/>
<evidence type="ECO:0000313" key="1">
    <source>
        <dbReference type="EMBL" id="GAG92230.1"/>
    </source>
</evidence>
<dbReference type="PIRSF" id="PIRSF030771">
    <property type="entry name" value="UCP030771"/>
    <property type="match status" value="1"/>
</dbReference>
<protein>
    <recommendedName>
        <fullName evidence="2">DUF2190 family protein</fullName>
    </recommendedName>
</protein>
<organism evidence="1">
    <name type="scientific">marine sediment metagenome</name>
    <dbReference type="NCBI Taxonomy" id="412755"/>
    <lineage>
        <taxon>unclassified sequences</taxon>
        <taxon>metagenomes</taxon>
        <taxon>ecological metagenomes</taxon>
    </lineage>
</organism>
<proteinExistence type="predicted"/>
<gene>
    <name evidence="1" type="ORF">S01H4_48525</name>
</gene>
<name>X1BAX5_9ZZZZ</name>
<dbReference type="EMBL" id="BART01027365">
    <property type="protein sequence ID" value="GAG92230.1"/>
    <property type="molecule type" value="Genomic_DNA"/>
</dbReference>